<accession>A0A5A7PAG0</accession>
<name>A0A5A7PAG0_STRAF</name>
<protein>
    <submittedName>
        <fullName evidence="1">Selenide</fullName>
    </submittedName>
</protein>
<sequence>MELLQQLQQQLLWLLSVVVPLPEDEYTATVESVKSTLEAASVVASLTVSALATASNIQCEIEIAILVMGVADLVGASQKDVKQPSAQLECRSAHRVEMEEQIYVVQGIAQALFFQQNIIEERRHCLEIIKAEPSHLRMSKSFSFRAIPLPSAI</sequence>
<evidence type="ECO:0000313" key="2">
    <source>
        <dbReference type="Proteomes" id="UP000325081"/>
    </source>
</evidence>
<comment type="caution">
    <text evidence="1">The sequence shown here is derived from an EMBL/GenBank/DDBJ whole genome shotgun (WGS) entry which is preliminary data.</text>
</comment>
<dbReference type="Proteomes" id="UP000325081">
    <property type="component" value="Unassembled WGS sequence"/>
</dbReference>
<reference evidence="2" key="1">
    <citation type="journal article" date="2019" name="Curr. Biol.">
        <title>Genome Sequence of Striga asiatica Provides Insight into the Evolution of Plant Parasitism.</title>
        <authorList>
            <person name="Yoshida S."/>
            <person name="Kim S."/>
            <person name="Wafula E.K."/>
            <person name="Tanskanen J."/>
            <person name="Kim Y.M."/>
            <person name="Honaas L."/>
            <person name="Yang Z."/>
            <person name="Spallek T."/>
            <person name="Conn C.E."/>
            <person name="Ichihashi Y."/>
            <person name="Cheong K."/>
            <person name="Cui S."/>
            <person name="Der J.P."/>
            <person name="Gundlach H."/>
            <person name="Jiao Y."/>
            <person name="Hori C."/>
            <person name="Ishida J.K."/>
            <person name="Kasahara H."/>
            <person name="Kiba T."/>
            <person name="Kim M.S."/>
            <person name="Koo N."/>
            <person name="Laohavisit A."/>
            <person name="Lee Y.H."/>
            <person name="Lumba S."/>
            <person name="McCourt P."/>
            <person name="Mortimer J.C."/>
            <person name="Mutuku J.M."/>
            <person name="Nomura T."/>
            <person name="Sasaki-Sekimoto Y."/>
            <person name="Seto Y."/>
            <person name="Wang Y."/>
            <person name="Wakatake T."/>
            <person name="Sakakibara H."/>
            <person name="Demura T."/>
            <person name="Yamaguchi S."/>
            <person name="Yoneyama K."/>
            <person name="Manabe R.I."/>
            <person name="Nelson D.C."/>
            <person name="Schulman A.H."/>
            <person name="Timko M.P."/>
            <person name="dePamphilis C.W."/>
            <person name="Choi D."/>
            <person name="Shirasu K."/>
        </authorList>
    </citation>
    <scope>NUCLEOTIDE SEQUENCE [LARGE SCALE GENOMIC DNA]</scope>
    <source>
        <strain evidence="2">cv. UVA1</strain>
    </source>
</reference>
<gene>
    <name evidence="1" type="ORF">STAS_05467</name>
</gene>
<organism evidence="1 2">
    <name type="scientific">Striga asiatica</name>
    <name type="common">Asiatic witchweed</name>
    <name type="synonym">Buchnera asiatica</name>
    <dbReference type="NCBI Taxonomy" id="4170"/>
    <lineage>
        <taxon>Eukaryota</taxon>
        <taxon>Viridiplantae</taxon>
        <taxon>Streptophyta</taxon>
        <taxon>Embryophyta</taxon>
        <taxon>Tracheophyta</taxon>
        <taxon>Spermatophyta</taxon>
        <taxon>Magnoliopsida</taxon>
        <taxon>eudicotyledons</taxon>
        <taxon>Gunneridae</taxon>
        <taxon>Pentapetalae</taxon>
        <taxon>asterids</taxon>
        <taxon>lamiids</taxon>
        <taxon>Lamiales</taxon>
        <taxon>Orobanchaceae</taxon>
        <taxon>Buchnereae</taxon>
        <taxon>Striga</taxon>
    </lineage>
</organism>
<evidence type="ECO:0000313" key="1">
    <source>
        <dbReference type="EMBL" id="GER29594.1"/>
    </source>
</evidence>
<dbReference type="AlphaFoldDB" id="A0A5A7PAG0"/>
<proteinExistence type="predicted"/>
<dbReference type="EMBL" id="BKCP01004002">
    <property type="protein sequence ID" value="GER29594.1"/>
    <property type="molecule type" value="Genomic_DNA"/>
</dbReference>
<keyword evidence="2" id="KW-1185">Reference proteome</keyword>